<gene>
    <name evidence="2" type="ordered locus">COPRO5265_0737</name>
</gene>
<name>B5Y8I8_COPPD</name>
<dbReference type="CDD" id="cd02222">
    <property type="entry name" value="cupin_TM1459-like"/>
    <property type="match status" value="1"/>
</dbReference>
<evidence type="ECO:0000259" key="1">
    <source>
        <dbReference type="PROSITE" id="PS50011"/>
    </source>
</evidence>
<dbReference type="SUPFAM" id="SSF51182">
    <property type="entry name" value="RmlC-like cupins"/>
    <property type="match status" value="1"/>
</dbReference>
<dbReference type="eggNOG" id="COG1917">
    <property type="taxonomic scope" value="Bacteria"/>
</dbReference>
<sequence length="115" mass="13249">MSTHYKVNYRDVEPEEVAGTEGGVTIRWLLHKDIGVPHFEMRLFEFPVGAKMYPHRHSWEHEIYTLEGQGRITVGEEPIDVQPGDALYVAPDIIHGYENTGNSVWKFICVIPKRD</sequence>
<dbReference type="Proteomes" id="UP000001732">
    <property type="component" value="Chromosome"/>
</dbReference>
<dbReference type="STRING" id="309798.COPRO5265_0737"/>
<dbReference type="AlphaFoldDB" id="B5Y8I8"/>
<dbReference type="GO" id="GO:0004672">
    <property type="term" value="F:protein kinase activity"/>
    <property type="evidence" value="ECO:0007669"/>
    <property type="project" value="InterPro"/>
</dbReference>
<dbReference type="InterPro" id="IPR013096">
    <property type="entry name" value="Cupin_2"/>
</dbReference>
<dbReference type="PANTHER" id="PTHR37694:SF1">
    <property type="entry name" value="SLR8022 PROTEIN"/>
    <property type="match status" value="1"/>
</dbReference>
<dbReference type="InterPro" id="IPR011051">
    <property type="entry name" value="RmlC_Cupin_sf"/>
</dbReference>
<proteinExistence type="predicted"/>
<keyword evidence="3" id="KW-1185">Reference proteome</keyword>
<dbReference type="HOGENOM" id="CLU_116722_4_1_9"/>
<organism evidence="2 3">
    <name type="scientific">Coprothermobacter proteolyticus (strain ATCC 35245 / DSM 5265 / OCM 4 / BT)</name>
    <dbReference type="NCBI Taxonomy" id="309798"/>
    <lineage>
        <taxon>Bacteria</taxon>
        <taxon>Pseudomonadati</taxon>
        <taxon>Coprothermobacterota</taxon>
        <taxon>Coprothermobacteria</taxon>
        <taxon>Coprothermobacterales</taxon>
        <taxon>Coprothermobacteraceae</taxon>
        <taxon>Coprothermobacter</taxon>
    </lineage>
</organism>
<accession>B5Y8I8</accession>
<dbReference type="InterPro" id="IPR000719">
    <property type="entry name" value="Prot_kinase_dom"/>
</dbReference>
<dbReference type="PROSITE" id="PS50011">
    <property type="entry name" value="PROTEIN_KINASE_DOM"/>
    <property type="match status" value="1"/>
</dbReference>
<protein>
    <submittedName>
        <fullName evidence="2">Cupin region</fullName>
    </submittedName>
</protein>
<dbReference type="Gene3D" id="2.60.120.10">
    <property type="entry name" value="Jelly Rolls"/>
    <property type="match status" value="1"/>
</dbReference>
<dbReference type="EMBL" id="CP001145">
    <property type="protein sequence ID" value="ACI17104.1"/>
    <property type="molecule type" value="Genomic_DNA"/>
</dbReference>
<evidence type="ECO:0000313" key="3">
    <source>
        <dbReference type="Proteomes" id="UP000001732"/>
    </source>
</evidence>
<reference evidence="3" key="1">
    <citation type="submission" date="2008-08" db="EMBL/GenBank/DDBJ databases">
        <title>The complete genome sequence of Coprothermobacter proteolyticus strain ATCC 5245 / DSM 5265 / BT.</title>
        <authorList>
            <person name="Dodson R.J."/>
            <person name="Durkin A.S."/>
            <person name="Wu M."/>
            <person name="Eisen J."/>
            <person name="Sutton G."/>
        </authorList>
    </citation>
    <scope>NUCLEOTIDE SEQUENCE [LARGE SCALE GENOMIC DNA]</scope>
    <source>
        <strain evidence="3">ATCC 35245 / DSM 5265 / OCM 4 / BT</strain>
    </source>
</reference>
<dbReference type="KEGG" id="cpo:COPRO5265_0737"/>
<dbReference type="OrthoDB" id="9791297at2"/>
<dbReference type="Pfam" id="PF07883">
    <property type="entry name" value="Cupin_2"/>
    <property type="match status" value="1"/>
</dbReference>
<dbReference type="InterPro" id="IPR014710">
    <property type="entry name" value="RmlC-like_jellyroll"/>
</dbReference>
<dbReference type="RefSeq" id="WP_012543756.1">
    <property type="nucleotide sequence ID" value="NC_011295.1"/>
</dbReference>
<feature type="domain" description="Protein kinase" evidence="1">
    <location>
        <begin position="1"/>
        <end position="115"/>
    </location>
</feature>
<dbReference type="GO" id="GO:0005524">
    <property type="term" value="F:ATP binding"/>
    <property type="evidence" value="ECO:0007669"/>
    <property type="project" value="InterPro"/>
</dbReference>
<evidence type="ECO:0000313" key="2">
    <source>
        <dbReference type="EMBL" id="ACI17104.1"/>
    </source>
</evidence>
<dbReference type="PANTHER" id="PTHR37694">
    <property type="entry name" value="SLR8022 PROTEIN"/>
    <property type="match status" value="1"/>
</dbReference>
<reference evidence="2 3" key="2">
    <citation type="journal article" date="2014" name="Genome Announc.">
        <title>Complete Genome Sequence of Coprothermobacter proteolyticus DSM 5265.</title>
        <authorList>
            <person name="Alexiev A."/>
            <person name="Coil D.A."/>
            <person name="Badger J.H."/>
            <person name="Enticknap J."/>
            <person name="Ward N."/>
            <person name="Robb F.T."/>
            <person name="Eisen J.A."/>
        </authorList>
    </citation>
    <scope>NUCLEOTIDE SEQUENCE [LARGE SCALE GENOMIC DNA]</scope>
    <source>
        <strain evidence="3">ATCC 35245 / DSM 5265 / OCM 4 / BT</strain>
    </source>
</reference>